<comment type="subcellular location">
    <subcellularLocation>
        <location evidence="1">Membrane</location>
        <topology evidence="1">Multi-pass membrane protein</topology>
    </subcellularLocation>
</comment>
<dbReference type="PANTHER" id="PTHR36460:SF1">
    <property type="entry name" value="UPF0132 DOMAIN PROTEIN (AFU_ORTHOLOGUE AFUA_3G10255)"/>
    <property type="match status" value="1"/>
</dbReference>
<dbReference type="Pfam" id="PF09685">
    <property type="entry name" value="MamF_MmsF"/>
    <property type="match status" value="1"/>
</dbReference>
<evidence type="ECO:0000256" key="3">
    <source>
        <dbReference type="ARBA" id="ARBA00022989"/>
    </source>
</evidence>
<feature type="transmembrane region" description="Helical" evidence="6">
    <location>
        <begin position="83"/>
        <end position="104"/>
    </location>
</feature>
<feature type="transmembrane region" description="Helical" evidence="6">
    <location>
        <begin position="56"/>
        <end position="77"/>
    </location>
</feature>
<accession>A0A916S1C7</accession>
<dbReference type="InterPro" id="IPR019109">
    <property type="entry name" value="MamF_MmsF"/>
</dbReference>
<keyword evidence="4 6" id="KW-0472">Membrane</keyword>
<organism evidence="7 8">
    <name type="scientific">Edaphobacter acidisoli</name>
    <dbReference type="NCBI Taxonomy" id="2040573"/>
    <lineage>
        <taxon>Bacteria</taxon>
        <taxon>Pseudomonadati</taxon>
        <taxon>Acidobacteriota</taxon>
        <taxon>Terriglobia</taxon>
        <taxon>Terriglobales</taxon>
        <taxon>Acidobacteriaceae</taxon>
        <taxon>Edaphobacter</taxon>
    </lineage>
</organism>
<evidence type="ECO:0000256" key="1">
    <source>
        <dbReference type="ARBA" id="ARBA00004141"/>
    </source>
</evidence>
<evidence type="ECO:0000256" key="4">
    <source>
        <dbReference type="ARBA" id="ARBA00023136"/>
    </source>
</evidence>
<reference evidence="7" key="1">
    <citation type="journal article" date="2014" name="Int. J. Syst. Evol. Microbiol.">
        <title>Complete genome sequence of Corynebacterium casei LMG S-19264T (=DSM 44701T), isolated from a smear-ripened cheese.</title>
        <authorList>
            <consortium name="US DOE Joint Genome Institute (JGI-PGF)"/>
            <person name="Walter F."/>
            <person name="Albersmeier A."/>
            <person name="Kalinowski J."/>
            <person name="Ruckert C."/>
        </authorList>
    </citation>
    <scope>NUCLEOTIDE SEQUENCE</scope>
    <source>
        <strain evidence="7">CGMCC 1.15447</strain>
    </source>
</reference>
<sequence>MESNTTQGTNPTGATPTAQGGLSQNAAAAVAYLTIIPAIIFLVIEPYNRMPFVRFHSMQSLGLGIAWIVIMMALSVIPVIGWIILPFAGLAFLAVWAFTILQAYKGAWFKLPFIGNIAQTQSEKQF</sequence>
<evidence type="ECO:0000256" key="2">
    <source>
        <dbReference type="ARBA" id="ARBA00022692"/>
    </source>
</evidence>
<name>A0A916S1C7_9BACT</name>
<gene>
    <name evidence="7" type="ORF">GCM10011507_32600</name>
</gene>
<reference evidence="7" key="2">
    <citation type="submission" date="2020-09" db="EMBL/GenBank/DDBJ databases">
        <authorList>
            <person name="Sun Q."/>
            <person name="Zhou Y."/>
        </authorList>
    </citation>
    <scope>NUCLEOTIDE SEQUENCE</scope>
    <source>
        <strain evidence="7">CGMCC 1.15447</strain>
    </source>
</reference>
<feature type="region of interest" description="Disordered" evidence="5">
    <location>
        <begin position="1"/>
        <end position="20"/>
    </location>
</feature>
<dbReference type="RefSeq" id="WP_188760592.1">
    <property type="nucleotide sequence ID" value="NZ_BMJB01000003.1"/>
</dbReference>
<dbReference type="EMBL" id="BMJB01000003">
    <property type="protein sequence ID" value="GGA78823.1"/>
    <property type="molecule type" value="Genomic_DNA"/>
</dbReference>
<dbReference type="GO" id="GO:0016020">
    <property type="term" value="C:membrane"/>
    <property type="evidence" value="ECO:0007669"/>
    <property type="project" value="UniProtKB-SubCell"/>
</dbReference>
<keyword evidence="3 6" id="KW-1133">Transmembrane helix</keyword>
<comment type="caution">
    <text evidence="7">The sequence shown here is derived from an EMBL/GenBank/DDBJ whole genome shotgun (WGS) entry which is preliminary data.</text>
</comment>
<evidence type="ECO:0000256" key="6">
    <source>
        <dbReference type="SAM" id="Phobius"/>
    </source>
</evidence>
<evidence type="ECO:0000256" key="5">
    <source>
        <dbReference type="SAM" id="MobiDB-lite"/>
    </source>
</evidence>
<keyword evidence="2 6" id="KW-0812">Transmembrane</keyword>
<feature type="transmembrane region" description="Helical" evidence="6">
    <location>
        <begin position="26"/>
        <end position="44"/>
    </location>
</feature>
<dbReference type="PANTHER" id="PTHR36460">
    <property type="entry name" value="UPF0132 DOMAIN PROTEIN (AFU_ORTHOLOGUE AFUA_3G10255)"/>
    <property type="match status" value="1"/>
</dbReference>
<proteinExistence type="predicted"/>
<keyword evidence="8" id="KW-1185">Reference proteome</keyword>
<dbReference type="AlphaFoldDB" id="A0A916S1C7"/>
<protein>
    <submittedName>
        <fullName evidence="7">Membrane protein</fullName>
    </submittedName>
</protein>
<dbReference type="Proteomes" id="UP000648801">
    <property type="component" value="Unassembled WGS sequence"/>
</dbReference>
<evidence type="ECO:0000313" key="8">
    <source>
        <dbReference type="Proteomes" id="UP000648801"/>
    </source>
</evidence>
<evidence type="ECO:0000313" key="7">
    <source>
        <dbReference type="EMBL" id="GGA78823.1"/>
    </source>
</evidence>